<reference evidence="5 6" key="1">
    <citation type="submission" date="2018-08" db="EMBL/GenBank/DDBJ databases">
        <title>Bacillus chawlae sp. nov., Bacillus glennii sp. nov., and Bacillus saganii sp. nov. Isolated from the Vehicle Assembly Building at Kennedy Space Center where the Viking Spacecraft were Assembled.</title>
        <authorList>
            <person name="Seuylemezian A."/>
            <person name="Vaishampayan P."/>
        </authorList>
    </citation>
    <scope>NUCLEOTIDE SEQUENCE [LARGE SCALE GENOMIC DNA]</scope>
    <source>
        <strain evidence="5 6">V44-8</strain>
    </source>
</reference>
<dbReference type="OrthoDB" id="9799663at2"/>
<evidence type="ECO:0000256" key="3">
    <source>
        <dbReference type="ARBA" id="ARBA00023163"/>
    </source>
</evidence>
<evidence type="ECO:0000259" key="4">
    <source>
        <dbReference type="PROSITE" id="PS50995"/>
    </source>
</evidence>
<dbReference type="Gene3D" id="1.10.10.10">
    <property type="entry name" value="Winged helix-like DNA-binding domain superfamily/Winged helix DNA-binding domain"/>
    <property type="match status" value="1"/>
</dbReference>
<dbReference type="InterPro" id="IPR036390">
    <property type="entry name" value="WH_DNA-bd_sf"/>
</dbReference>
<dbReference type="RefSeq" id="WP_117324544.1">
    <property type="nucleotide sequence ID" value="NZ_QVTD01000026.1"/>
</dbReference>
<accession>A0A372L622</accession>
<feature type="domain" description="HTH marR-type" evidence="4">
    <location>
        <begin position="4"/>
        <end position="136"/>
    </location>
</feature>
<dbReference type="PANTHER" id="PTHR42756">
    <property type="entry name" value="TRANSCRIPTIONAL REGULATOR, MARR"/>
    <property type="match status" value="1"/>
</dbReference>
<dbReference type="GO" id="GO:0003700">
    <property type="term" value="F:DNA-binding transcription factor activity"/>
    <property type="evidence" value="ECO:0007669"/>
    <property type="project" value="InterPro"/>
</dbReference>
<gene>
    <name evidence="5" type="ORF">D0466_21475</name>
</gene>
<evidence type="ECO:0000313" key="6">
    <source>
        <dbReference type="Proteomes" id="UP000262939"/>
    </source>
</evidence>
<evidence type="ECO:0000256" key="1">
    <source>
        <dbReference type="ARBA" id="ARBA00023015"/>
    </source>
</evidence>
<dbReference type="Proteomes" id="UP000262939">
    <property type="component" value="Unassembled WGS sequence"/>
</dbReference>
<dbReference type="GO" id="GO:0003677">
    <property type="term" value="F:DNA binding"/>
    <property type="evidence" value="ECO:0007669"/>
    <property type="project" value="UniProtKB-KW"/>
</dbReference>
<dbReference type="InterPro" id="IPR023187">
    <property type="entry name" value="Tscrpt_reg_MarR-type_CS"/>
</dbReference>
<dbReference type="InterPro" id="IPR000835">
    <property type="entry name" value="HTH_MarR-typ"/>
</dbReference>
<dbReference type="SMART" id="SM00347">
    <property type="entry name" value="HTH_MARR"/>
    <property type="match status" value="1"/>
</dbReference>
<keyword evidence="3" id="KW-0804">Transcription</keyword>
<name>A0A372L622_9BACI</name>
<organism evidence="5 6">
    <name type="scientific">Peribacillus glennii</name>
    <dbReference type="NCBI Taxonomy" id="2303991"/>
    <lineage>
        <taxon>Bacteria</taxon>
        <taxon>Bacillati</taxon>
        <taxon>Bacillota</taxon>
        <taxon>Bacilli</taxon>
        <taxon>Bacillales</taxon>
        <taxon>Bacillaceae</taxon>
        <taxon>Peribacillus</taxon>
    </lineage>
</organism>
<proteinExistence type="predicted"/>
<dbReference type="Pfam" id="PF01047">
    <property type="entry name" value="MarR"/>
    <property type="match status" value="1"/>
</dbReference>
<keyword evidence="2" id="KW-0238">DNA-binding</keyword>
<dbReference type="EMBL" id="QVTD01000026">
    <property type="protein sequence ID" value="RFU60424.1"/>
    <property type="molecule type" value="Genomic_DNA"/>
</dbReference>
<dbReference type="SUPFAM" id="SSF46785">
    <property type="entry name" value="Winged helix' DNA-binding domain"/>
    <property type="match status" value="1"/>
</dbReference>
<dbReference type="PRINTS" id="PR00598">
    <property type="entry name" value="HTHMARR"/>
</dbReference>
<comment type="caution">
    <text evidence="5">The sequence shown here is derived from an EMBL/GenBank/DDBJ whole genome shotgun (WGS) entry which is preliminary data.</text>
</comment>
<dbReference type="InterPro" id="IPR036388">
    <property type="entry name" value="WH-like_DNA-bd_sf"/>
</dbReference>
<dbReference type="AlphaFoldDB" id="A0A372L622"/>
<protein>
    <submittedName>
        <fullName evidence="5">MarR family transcriptional regulator</fullName>
    </submittedName>
</protein>
<keyword evidence="1" id="KW-0805">Transcription regulation</keyword>
<dbReference type="PANTHER" id="PTHR42756:SF1">
    <property type="entry name" value="TRANSCRIPTIONAL REPRESSOR OF EMRAB OPERON"/>
    <property type="match status" value="1"/>
</dbReference>
<dbReference type="PROSITE" id="PS50995">
    <property type="entry name" value="HTH_MARR_2"/>
    <property type="match status" value="1"/>
</dbReference>
<evidence type="ECO:0000256" key="2">
    <source>
        <dbReference type="ARBA" id="ARBA00023125"/>
    </source>
</evidence>
<dbReference type="PROSITE" id="PS01117">
    <property type="entry name" value="HTH_MARR_1"/>
    <property type="match status" value="1"/>
</dbReference>
<evidence type="ECO:0000313" key="5">
    <source>
        <dbReference type="EMBL" id="RFU60424.1"/>
    </source>
</evidence>
<keyword evidence="6" id="KW-1185">Reference proteome</keyword>
<sequence>MKFNDYISIIIHQTDLALTGHIKSKLDALNIAPEQNLIMLLLWEQDGLSQNEIAEKLDKDKTNIARMLFNLEKKGFIRRDISQSDRRSLRVYLTDKGQELGKQVVPITEEFNRIVCQGITEDELYVVRGILGKMRRNVE</sequence>